<evidence type="ECO:0000313" key="2">
    <source>
        <dbReference type="Proteomes" id="UP001159363"/>
    </source>
</evidence>
<keyword evidence="2" id="KW-1185">Reference proteome</keyword>
<sequence length="96" mass="10992">MSKLPLLWELLSSQVVEPYSAFRERICNICKNGKDSDVIALLFYLVFLNAAVKSLWIPVDNVDCQRSFSMYSCVMSNRMTNMTPDNMEMLSILVSD</sequence>
<dbReference type="EMBL" id="JARBHB010000012">
    <property type="protein sequence ID" value="KAJ8871860.1"/>
    <property type="molecule type" value="Genomic_DNA"/>
</dbReference>
<dbReference type="Proteomes" id="UP001159363">
    <property type="component" value="Chromosome 11"/>
</dbReference>
<protein>
    <submittedName>
        <fullName evidence="1">Uncharacterized protein</fullName>
    </submittedName>
</protein>
<proteinExistence type="predicted"/>
<organism evidence="1 2">
    <name type="scientific">Dryococelus australis</name>
    <dbReference type="NCBI Taxonomy" id="614101"/>
    <lineage>
        <taxon>Eukaryota</taxon>
        <taxon>Metazoa</taxon>
        <taxon>Ecdysozoa</taxon>
        <taxon>Arthropoda</taxon>
        <taxon>Hexapoda</taxon>
        <taxon>Insecta</taxon>
        <taxon>Pterygota</taxon>
        <taxon>Neoptera</taxon>
        <taxon>Polyneoptera</taxon>
        <taxon>Phasmatodea</taxon>
        <taxon>Verophasmatodea</taxon>
        <taxon>Anareolatae</taxon>
        <taxon>Phasmatidae</taxon>
        <taxon>Eurycanthinae</taxon>
        <taxon>Dryococelus</taxon>
    </lineage>
</organism>
<evidence type="ECO:0000313" key="1">
    <source>
        <dbReference type="EMBL" id="KAJ8871860.1"/>
    </source>
</evidence>
<gene>
    <name evidence="1" type="ORF">PR048_028200</name>
</gene>
<accession>A0ABQ9GIK9</accession>
<reference evidence="1 2" key="1">
    <citation type="submission" date="2023-02" db="EMBL/GenBank/DDBJ databases">
        <title>LHISI_Scaffold_Assembly.</title>
        <authorList>
            <person name="Stuart O.P."/>
            <person name="Cleave R."/>
            <person name="Magrath M.J.L."/>
            <person name="Mikheyev A.S."/>
        </authorList>
    </citation>
    <scope>NUCLEOTIDE SEQUENCE [LARGE SCALE GENOMIC DNA]</scope>
    <source>
        <strain evidence="1">Daus_M_001</strain>
        <tissue evidence="1">Leg muscle</tissue>
    </source>
</reference>
<comment type="caution">
    <text evidence="1">The sequence shown here is derived from an EMBL/GenBank/DDBJ whole genome shotgun (WGS) entry which is preliminary data.</text>
</comment>
<name>A0ABQ9GIK9_9NEOP</name>